<dbReference type="Pfam" id="PF03205">
    <property type="entry name" value="MobB"/>
    <property type="match status" value="1"/>
</dbReference>
<dbReference type="PANTHER" id="PTHR40072">
    <property type="entry name" value="MOLYBDOPTERIN-GUANINE DINUCLEOTIDE BIOSYNTHESIS ADAPTER PROTEIN-RELATED"/>
    <property type="match status" value="1"/>
</dbReference>
<sequence length="219" mass="24501">MVPIVCIVGASNVGKTTFLEKLIPALGRRGYRVGTVKHDVHGFHMDREGKDTWRHAQAGAQTIAISSPMRVASIRSVPEELPLEEVVSRYFWDEDIVLAEGFKRSSFPKIELFRPEIEPQPLCSPSDNLIALVSDAAVAMDVPRFAFSDVEGLADFLLSRYLESRKRPRVLVQLDGKKLPMKDFVQDFIAGGILGMVSQLRGWKRPRQLRVTITLGDEA</sequence>
<dbReference type="GO" id="GO:0006777">
    <property type="term" value="P:Mo-molybdopterin cofactor biosynthetic process"/>
    <property type="evidence" value="ECO:0007669"/>
    <property type="project" value="InterPro"/>
</dbReference>
<dbReference type="InterPro" id="IPR052539">
    <property type="entry name" value="MGD_biosynthesis_adapter"/>
</dbReference>
<dbReference type="SUPFAM" id="SSF52540">
    <property type="entry name" value="P-loop containing nucleoside triphosphate hydrolases"/>
    <property type="match status" value="1"/>
</dbReference>
<dbReference type="AlphaFoldDB" id="A0A832A0N0"/>
<dbReference type="PANTHER" id="PTHR40072:SF1">
    <property type="entry name" value="MOLYBDOPTERIN-GUANINE DINUCLEOTIDE BIOSYNTHESIS ADAPTER PROTEIN"/>
    <property type="match status" value="1"/>
</dbReference>
<dbReference type="InterPro" id="IPR004435">
    <property type="entry name" value="MobB_dom"/>
</dbReference>
<dbReference type="GO" id="GO:0005525">
    <property type="term" value="F:GTP binding"/>
    <property type="evidence" value="ECO:0007669"/>
    <property type="project" value="InterPro"/>
</dbReference>
<organism evidence="2">
    <name type="scientific">Desulfacinum infernum</name>
    <dbReference type="NCBI Taxonomy" id="35837"/>
    <lineage>
        <taxon>Bacteria</taxon>
        <taxon>Pseudomonadati</taxon>
        <taxon>Thermodesulfobacteriota</taxon>
        <taxon>Syntrophobacteria</taxon>
        <taxon>Syntrophobacterales</taxon>
        <taxon>Syntrophobacteraceae</taxon>
        <taxon>Desulfacinum</taxon>
    </lineage>
</organism>
<evidence type="ECO:0000259" key="1">
    <source>
        <dbReference type="Pfam" id="PF03205"/>
    </source>
</evidence>
<evidence type="ECO:0000313" key="2">
    <source>
        <dbReference type="EMBL" id="HFK96348.1"/>
    </source>
</evidence>
<reference evidence="2" key="1">
    <citation type="journal article" date="2020" name="mSystems">
        <title>Genome- and Community-Level Interaction Insights into Carbon Utilization and Element Cycling Functions of Hydrothermarchaeota in Hydrothermal Sediment.</title>
        <authorList>
            <person name="Zhou Z."/>
            <person name="Liu Y."/>
            <person name="Xu W."/>
            <person name="Pan J."/>
            <person name="Luo Z.H."/>
            <person name="Li M."/>
        </authorList>
    </citation>
    <scope>NUCLEOTIDE SEQUENCE [LARGE SCALE GENOMIC DNA]</scope>
    <source>
        <strain evidence="2">SpSt-456</strain>
    </source>
</reference>
<dbReference type="EMBL" id="DSTK01000012">
    <property type="protein sequence ID" value="HFK96348.1"/>
    <property type="molecule type" value="Genomic_DNA"/>
</dbReference>
<protein>
    <submittedName>
        <fullName evidence="2">Molybdopterin-guanine dinucleotide biosynthesis protein B</fullName>
    </submittedName>
</protein>
<dbReference type="Gene3D" id="3.40.50.300">
    <property type="entry name" value="P-loop containing nucleotide triphosphate hydrolases"/>
    <property type="match status" value="1"/>
</dbReference>
<comment type="caution">
    <text evidence="2">The sequence shown here is derived from an EMBL/GenBank/DDBJ whole genome shotgun (WGS) entry which is preliminary data.</text>
</comment>
<feature type="domain" description="Molybdopterin-guanine dinucleotide biosynthesis protein B (MobB)" evidence="1">
    <location>
        <begin position="4"/>
        <end position="135"/>
    </location>
</feature>
<accession>A0A832A0N0</accession>
<proteinExistence type="predicted"/>
<name>A0A832A0N0_9BACT</name>
<dbReference type="CDD" id="cd03116">
    <property type="entry name" value="MobB"/>
    <property type="match status" value="1"/>
</dbReference>
<dbReference type="NCBIfam" id="TIGR00176">
    <property type="entry name" value="mobB"/>
    <property type="match status" value="1"/>
</dbReference>
<gene>
    <name evidence="2" type="primary">mobB</name>
    <name evidence="2" type="ORF">ENS06_03360</name>
</gene>
<dbReference type="InterPro" id="IPR027417">
    <property type="entry name" value="P-loop_NTPase"/>
</dbReference>